<dbReference type="GO" id="GO:0015908">
    <property type="term" value="P:fatty acid transport"/>
    <property type="evidence" value="ECO:0007669"/>
    <property type="project" value="UniProtKB-ARBA"/>
</dbReference>
<dbReference type="STRING" id="1076872.G8ZSZ9"/>
<evidence type="ECO:0000256" key="2">
    <source>
        <dbReference type="ARBA" id="ARBA00009923"/>
    </source>
</evidence>
<dbReference type="OrthoDB" id="337038at2759"/>
<reference evidence="9 10" key="1">
    <citation type="journal article" date="2011" name="Proc. Natl. Acad. Sci. U.S.A.">
        <title>Evolutionary erosion of yeast sex chromosomes by mating-type switching accidents.</title>
        <authorList>
            <person name="Gordon J.L."/>
            <person name="Armisen D."/>
            <person name="Proux-Wera E."/>
            <person name="Oheigeartaigh S.S."/>
            <person name="Byrne K.P."/>
            <person name="Wolfe K.H."/>
        </authorList>
    </citation>
    <scope>NUCLEOTIDE SEQUENCE [LARGE SCALE GENOMIC DNA]</scope>
    <source>
        <strain evidence="10">ATCC 10662 / CBS 1146 / NBRC 0425 / NCYC 2629 / NRRL Y-866</strain>
    </source>
</reference>
<feature type="chain" id="PRO_5003519693" description="SCP domain-containing protein" evidence="7">
    <location>
        <begin position="19"/>
        <end position="268"/>
    </location>
</feature>
<evidence type="ECO:0000256" key="1">
    <source>
        <dbReference type="ARBA" id="ARBA00004613"/>
    </source>
</evidence>
<dbReference type="FunFam" id="3.40.33.10:FF:000012">
    <property type="entry name" value="Secreted protein PRY1"/>
    <property type="match status" value="1"/>
</dbReference>
<dbReference type="eggNOG" id="KOG3017">
    <property type="taxonomic scope" value="Eukaryota"/>
</dbReference>
<organism evidence="9 10">
    <name type="scientific">Torulaspora delbrueckii</name>
    <name type="common">Yeast</name>
    <name type="synonym">Candida colliculosa</name>
    <dbReference type="NCBI Taxonomy" id="4950"/>
    <lineage>
        <taxon>Eukaryota</taxon>
        <taxon>Fungi</taxon>
        <taxon>Dikarya</taxon>
        <taxon>Ascomycota</taxon>
        <taxon>Saccharomycotina</taxon>
        <taxon>Saccharomycetes</taxon>
        <taxon>Saccharomycetales</taxon>
        <taxon>Saccharomycetaceae</taxon>
        <taxon>Torulaspora</taxon>
    </lineage>
</organism>
<keyword evidence="4 7" id="KW-0732">Signal</keyword>
<evidence type="ECO:0000313" key="10">
    <source>
        <dbReference type="Proteomes" id="UP000005627"/>
    </source>
</evidence>
<comment type="similarity">
    <text evidence="2">Belongs to the CRISP family.</text>
</comment>
<dbReference type="EMBL" id="HE616745">
    <property type="protein sequence ID" value="CCE91743.1"/>
    <property type="molecule type" value="Genomic_DNA"/>
</dbReference>
<dbReference type="FunCoup" id="G8ZSZ9">
    <property type="interactions" value="72"/>
</dbReference>
<evidence type="ECO:0000256" key="4">
    <source>
        <dbReference type="ARBA" id="ARBA00022729"/>
    </source>
</evidence>
<evidence type="ECO:0000256" key="5">
    <source>
        <dbReference type="ARBA" id="ARBA00023055"/>
    </source>
</evidence>
<proteinExistence type="inferred from homology"/>
<dbReference type="InterPro" id="IPR001283">
    <property type="entry name" value="CRISP-related"/>
</dbReference>
<dbReference type="InterPro" id="IPR018244">
    <property type="entry name" value="Allrgn_V5/Tpx1_CS"/>
</dbReference>
<dbReference type="PRINTS" id="PR00837">
    <property type="entry name" value="V5TPXLIKE"/>
</dbReference>
<feature type="signal peptide" evidence="7">
    <location>
        <begin position="1"/>
        <end position="18"/>
    </location>
</feature>
<dbReference type="PROSITE" id="PS01009">
    <property type="entry name" value="CRISP_1"/>
    <property type="match status" value="1"/>
</dbReference>
<evidence type="ECO:0000259" key="8">
    <source>
        <dbReference type="SMART" id="SM00198"/>
    </source>
</evidence>
<name>G8ZSZ9_TORDE</name>
<dbReference type="SUPFAM" id="SSF55797">
    <property type="entry name" value="PR-1-like"/>
    <property type="match status" value="1"/>
</dbReference>
<feature type="domain" description="SCP" evidence="8">
    <location>
        <begin position="130"/>
        <end position="258"/>
    </location>
</feature>
<keyword evidence="10" id="KW-1185">Reference proteome</keyword>
<keyword evidence="5" id="KW-0445">Lipid transport</keyword>
<dbReference type="SMART" id="SM00198">
    <property type="entry name" value="SCP"/>
    <property type="match status" value="1"/>
</dbReference>
<dbReference type="AlphaFoldDB" id="G8ZSZ9"/>
<dbReference type="GeneID" id="11502178"/>
<dbReference type="RefSeq" id="XP_003680954.1">
    <property type="nucleotide sequence ID" value="XM_003680906.1"/>
</dbReference>
<dbReference type="InterPro" id="IPR014044">
    <property type="entry name" value="CAP_dom"/>
</dbReference>
<evidence type="ECO:0000256" key="7">
    <source>
        <dbReference type="SAM" id="SignalP"/>
    </source>
</evidence>
<feature type="region of interest" description="Disordered" evidence="6">
    <location>
        <begin position="71"/>
        <end position="125"/>
    </location>
</feature>
<evidence type="ECO:0000313" key="9">
    <source>
        <dbReference type="EMBL" id="CCE91743.1"/>
    </source>
</evidence>
<dbReference type="InterPro" id="IPR035940">
    <property type="entry name" value="CAP_sf"/>
</dbReference>
<dbReference type="HOGENOM" id="CLU_035730_3_0_1"/>
<evidence type="ECO:0000256" key="3">
    <source>
        <dbReference type="ARBA" id="ARBA00022525"/>
    </source>
</evidence>
<dbReference type="Gene3D" id="3.40.33.10">
    <property type="entry name" value="CAP"/>
    <property type="match status" value="1"/>
</dbReference>
<keyword evidence="3" id="KW-0964">Secreted</keyword>
<gene>
    <name evidence="9" type="primary">TDEL0D01590</name>
    <name evidence="9" type="ORF">TDEL_0D01590</name>
</gene>
<dbReference type="GO" id="GO:0015918">
    <property type="term" value="P:sterol transport"/>
    <property type="evidence" value="ECO:0007669"/>
    <property type="project" value="UniProtKB-ARBA"/>
</dbReference>
<dbReference type="GO" id="GO:0005576">
    <property type="term" value="C:extracellular region"/>
    <property type="evidence" value="ECO:0007669"/>
    <property type="project" value="UniProtKB-SubCell"/>
</dbReference>
<accession>G8ZSZ9</accession>
<dbReference type="CDD" id="cd05384">
    <property type="entry name" value="CAP_PRY1-like"/>
    <property type="match status" value="1"/>
</dbReference>
<dbReference type="KEGG" id="tdl:TDEL_0D01590"/>
<dbReference type="PROSITE" id="PS01010">
    <property type="entry name" value="CRISP_2"/>
    <property type="match status" value="1"/>
</dbReference>
<sequence>MKFSQVSLLAAAVATANGAAVTVTQHVHQESVVSVQGVVYVENGQTHTTYSVIGGATNSAEAPVSTTLLASTSASTSLDPTSAVQTTSPTKDTTTLTPTTSSSSSTKQTKSSTSSSTSAQQSSTSTASSGFASTILKAHNDKRALHKDTSSLTWSDELASYAQAYADKYDCSGTLTHSGGKYGENLAAGYDAAGSVNAWYDEIKDYDYSNPSYSSATGHFTQVVWKGSTQLGCGIKNCNNAWGNYVICSYSPAGNVIGKFPDNVQPLN</sequence>
<protein>
    <recommendedName>
        <fullName evidence="8">SCP domain-containing protein</fullName>
    </recommendedName>
</protein>
<dbReference type="PANTHER" id="PTHR10334">
    <property type="entry name" value="CYSTEINE-RICH SECRETORY PROTEIN-RELATED"/>
    <property type="match status" value="1"/>
</dbReference>
<dbReference type="InParanoid" id="G8ZSZ9"/>
<evidence type="ECO:0000256" key="6">
    <source>
        <dbReference type="SAM" id="MobiDB-lite"/>
    </source>
</evidence>
<dbReference type="Proteomes" id="UP000005627">
    <property type="component" value="Chromosome 4"/>
</dbReference>
<dbReference type="Pfam" id="PF00188">
    <property type="entry name" value="CAP"/>
    <property type="match status" value="1"/>
</dbReference>
<keyword evidence="5" id="KW-0813">Transport</keyword>
<comment type="subcellular location">
    <subcellularLocation>
        <location evidence="1">Secreted</location>
    </subcellularLocation>
</comment>